<name>A0A1T5JPI8_9BACT</name>
<evidence type="ECO:0000313" key="2">
    <source>
        <dbReference type="EMBL" id="SKC53183.1"/>
    </source>
</evidence>
<keyword evidence="3" id="KW-1185">Reference proteome</keyword>
<reference evidence="2 3" key="1">
    <citation type="submission" date="2017-02" db="EMBL/GenBank/DDBJ databases">
        <authorList>
            <person name="Peterson S.W."/>
        </authorList>
    </citation>
    <scope>NUCLEOTIDE SEQUENCE [LARGE SCALE GENOMIC DNA]</scope>
    <source>
        <strain evidence="2 3">DSM 25262</strain>
    </source>
</reference>
<dbReference type="AlphaFoldDB" id="A0A1T5JPI8"/>
<dbReference type="Proteomes" id="UP000190961">
    <property type="component" value="Unassembled WGS sequence"/>
</dbReference>
<evidence type="ECO:0000259" key="1">
    <source>
        <dbReference type="SMART" id="SM00871"/>
    </source>
</evidence>
<dbReference type="OrthoDB" id="6003696at2"/>
<feature type="domain" description="AraC effector-binding" evidence="1">
    <location>
        <begin position="1"/>
        <end position="150"/>
    </location>
</feature>
<dbReference type="EMBL" id="FUZU01000001">
    <property type="protein sequence ID" value="SKC53183.1"/>
    <property type="molecule type" value="Genomic_DNA"/>
</dbReference>
<dbReference type="RefSeq" id="WP_079685866.1">
    <property type="nucleotide sequence ID" value="NZ_FUZU01000001.1"/>
</dbReference>
<organism evidence="2 3">
    <name type="scientific">Ohtaekwangia koreensis</name>
    <dbReference type="NCBI Taxonomy" id="688867"/>
    <lineage>
        <taxon>Bacteria</taxon>
        <taxon>Pseudomonadati</taxon>
        <taxon>Bacteroidota</taxon>
        <taxon>Cytophagia</taxon>
        <taxon>Cytophagales</taxon>
        <taxon>Fulvivirgaceae</taxon>
        <taxon>Ohtaekwangia</taxon>
    </lineage>
</organism>
<proteinExistence type="predicted"/>
<dbReference type="Gene3D" id="3.20.80.10">
    <property type="entry name" value="Regulatory factor, effector binding domain"/>
    <property type="match status" value="1"/>
</dbReference>
<dbReference type="STRING" id="688867.SAMN05660236_1317"/>
<evidence type="ECO:0000313" key="3">
    <source>
        <dbReference type="Proteomes" id="UP000190961"/>
    </source>
</evidence>
<sequence length="150" mass="17199">MKIKEVKPINFMFFRTETRVSELGSFLSVGQKLYKEAVEQKVGITGPIHWHYFGFTGDESKPFTLEIALPVTDVPRDYDGEFHFKRTESFKCAVIDHDGPWDQIPQSYGKLMQFAAEHKLTPNAANREIYVNVDFQHAEANAVEIQMGVQ</sequence>
<dbReference type="SMART" id="SM00871">
    <property type="entry name" value="AraC_E_bind"/>
    <property type="match status" value="1"/>
</dbReference>
<dbReference type="InterPro" id="IPR010499">
    <property type="entry name" value="AraC_E-bd"/>
</dbReference>
<dbReference type="Pfam" id="PF06445">
    <property type="entry name" value="GyrI-like"/>
    <property type="match status" value="1"/>
</dbReference>
<dbReference type="SUPFAM" id="SSF55136">
    <property type="entry name" value="Probable bacterial effector-binding domain"/>
    <property type="match status" value="1"/>
</dbReference>
<dbReference type="InterPro" id="IPR011256">
    <property type="entry name" value="Reg_factor_effector_dom_sf"/>
</dbReference>
<protein>
    <submittedName>
        <fullName evidence="2">GyrI-like small molecule binding domain-containing protein</fullName>
    </submittedName>
</protein>
<dbReference type="InterPro" id="IPR029442">
    <property type="entry name" value="GyrI-like"/>
</dbReference>
<accession>A0A1T5JPI8</accession>
<gene>
    <name evidence="2" type="ORF">SAMN05660236_1317</name>
</gene>